<dbReference type="Pfam" id="PF07690">
    <property type="entry name" value="MFS_1"/>
    <property type="match status" value="1"/>
</dbReference>
<dbReference type="InterPro" id="IPR020846">
    <property type="entry name" value="MFS_dom"/>
</dbReference>
<dbReference type="SUPFAM" id="SSF103473">
    <property type="entry name" value="MFS general substrate transporter"/>
    <property type="match status" value="2"/>
</dbReference>
<dbReference type="PANTHER" id="PTHR23528">
    <property type="match status" value="1"/>
</dbReference>
<dbReference type="OrthoDB" id="5242067at2"/>
<evidence type="ECO:0000256" key="3">
    <source>
        <dbReference type="ARBA" id="ARBA00022989"/>
    </source>
</evidence>
<reference evidence="7 8" key="1">
    <citation type="submission" date="2018-07" db="EMBL/GenBank/DDBJ databases">
        <title>Genomic Encyclopedia of Type Strains, Phase III (KMG-III): the genomes of soil and plant-associated and newly described type strains.</title>
        <authorList>
            <person name="Whitman W."/>
        </authorList>
    </citation>
    <scope>NUCLEOTIDE SEQUENCE [LARGE SCALE GENOMIC DNA]</scope>
    <source>
        <strain evidence="7 8">CECT 8575</strain>
    </source>
</reference>
<dbReference type="GO" id="GO:0022857">
    <property type="term" value="F:transmembrane transporter activity"/>
    <property type="evidence" value="ECO:0007669"/>
    <property type="project" value="InterPro"/>
</dbReference>
<evidence type="ECO:0000313" key="7">
    <source>
        <dbReference type="EMBL" id="RCW46204.1"/>
    </source>
</evidence>
<keyword evidence="3 5" id="KW-1133">Transmembrane helix</keyword>
<organism evidence="7 8">
    <name type="scientific">Halopolyspora algeriensis</name>
    <dbReference type="NCBI Taxonomy" id="1500506"/>
    <lineage>
        <taxon>Bacteria</taxon>
        <taxon>Bacillati</taxon>
        <taxon>Actinomycetota</taxon>
        <taxon>Actinomycetes</taxon>
        <taxon>Actinomycetes incertae sedis</taxon>
        <taxon>Halopolyspora</taxon>
    </lineage>
</organism>
<feature type="transmembrane region" description="Helical" evidence="5">
    <location>
        <begin position="253"/>
        <end position="275"/>
    </location>
</feature>
<dbReference type="PANTHER" id="PTHR23528:SF1">
    <property type="entry name" value="MAJOR FACILITATOR SUPERFAMILY (MFS) PROFILE DOMAIN-CONTAINING PROTEIN"/>
    <property type="match status" value="1"/>
</dbReference>
<keyword evidence="2 5" id="KW-0812">Transmembrane</keyword>
<evidence type="ECO:0000256" key="2">
    <source>
        <dbReference type="ARBA" id="ARBA00022692"/>
    </source>
</evidence>
<dbReference type="EMBL" id="QPJC01000002">
    <property type="protein sequence ID" value="RCW46204.1"/>
    <property type="molecule type" value="Genomic_DNA"/>
</dbReference>
<evidence type="ECO:0000259" key="6">
    <source>
        <dbReference type="PROSITE" id="PS50850"/>
    </source>
</evidence>
<feature type="transmembrane region" description="Helical" evidence="5">
    <location>
        <begin position="385"/>
        <end position="404"/>
    </location>
</feature>
<accession>A0A368VVS3</accession>
<proteinExistence type="predicted"/>
<dbReference type="RefSeq" id="WP_114451995.1">
    <property type="nucleotide sequence ID" value="NZ_QPJC01000002.1"/>
</dbReference>
<feature type="transmembrane region" description="Helical" evidence="5">
    <location>
        <begin position="12"/>
        <end position="35"/>
    </location>
</feature>
<dbReference type="AlphaFoldDB" id="A0A368VVS3"/>
<evidence type="ECO:0000256" key="5">
    <source>
        <dbReference type="SAM" id="Phobius"/>
    </source>
</evidence>
<feature type="transmembrane region" description="Helical" evidence="5">
    <location>
        <begin position="106"/>
        <end position="129"/>
    </location>
</feature>
<evidence type="ECO:0000256" key="1">
    <source>
        <dbReference type="ARBA" id="ARBA00004651"/>
    </source>
</evidence>
<evidence type="ECO:0000313" key="8">
    <source>
        <dbReference type="Proteomes" id="UP000253495"/>
    </source>
</evidence>
<feature type="transmembrane region" description="Helical" evidence="5">
    <location>
        <begin position="81"/>
        <end position="100"/>
    </location>
</feature>
<gene>
    <name evidence="7" type="ORF">DFQ14_102507</name>
</gene>
<dbReference type="PROSITE" id="PS50850">
    <property type="entry name" value="MFS"/>
    <property type="match status" value="1"/>
</dbReference>
<feature type="transmembrane region" description="Helical" evidence="5">
    <location>
        <begin position="287"/>
        <end position="305"/>
    </location>
</feature>
<name>A0A368VVS3_9ACTN</name>
<comment type="subcellular location">
    <subcellularLocation>
        <location evidence="1">Cell membrane</location>
        <topology evidence="1">Multi-pass membrane protein</topology>
    </subcellularLocation>
</comment>
<dbReference type="GO" id="GO:0005886">
    <property type="term" value="C:plasma membrane"/>
    <property type="evidence" value="ECO:0007669"/>
    <property type="project" value="UniProtKB-SubCell"/>
</dbReference>
<feature type="transmembrane region" description="Helical" evidence="5">
    <location>
        <begin position="311"/>
        <end position="333"/>
    </location>
</feature>
<feature type="transmembrane region" description="Helical" evidence="5">
    <location>
        <begin position="345"/>
        <end position="365"/>
    </location>
</feature>
<dbReference type="Gene3D" id="1.20.1250.20">
    <property type="entry name" value="MFS general substrate transporter like domains"/>
    <property type="match status" value="2"/>
</dbReference>
<dbReference type="InterPro" id="IPR011701">
    <property type="entry name" value="MFS"/>
</dbReference>
<evidence type="ECO:0000256" key="4">
    <source>
        <dbReference type="ARBA" id="ARBA00023136"/>
    </source>
</evidence>
<dbReference type="InterPro" id="IPR036259">
    <property type="entry name" value="MFS_trans_sf"/>
</dbReference>
<feature type="transmembrane region" description="Helical" evidence="5">
    <location>
        <begin position="149"/>
        <end position="167"/>
    </location>
</feature>
<protein>
    <submittedName>
        <fullName evidence="7">Na+/melibiose symporter-like transporter</fullName>
    </submittedName>
</protein>
<keyword evidence="4 5" id="KW-0472">Membrane</keyword>
<sequence>MVDNDHGTRTSAFLAVLGLPAFGIALAYTLVTTYLPVLIERLSGPAITGAMVAGEGVLSLIVPTVVGSWSDATGTRIGGRMPFVLVGAVLAITGLVLIPVNAGSLLGIGIGLTVFFVGYFVYYSPYYALFPDLVPDAQRGRSQGAQGTFRSVGMLASLSVGGLLLHWWQPLPFLLGAVAIIGVTVVLYLSIRTRLQTTSPESTRNRTGRAREWELLRDQPDIRRWAVANSLWETAVGALRVFVVLYFTQGLGLSLPQVSGALALVGGAAIVAAPVSGKLADRYGHRPVMTAALWIFALGLLPPLLSTNTYFIAAIVPITFAAVVLITLPYSVLMGLLPDRQQHGIGAGLFGFSRGIGVLLGPLLAGLAVQLCRSVDVLVFAETDGYSAVFGVTSAALLASIPVLRRMPTHRDGA</sequence>
<feature type="transmembrane region" description="Helical" evidence="5">
    <location>
        <begin position="173"/>
        <end position="191"/>
    </location>
</feature>
<dbReference type="Proteomes" id="UP000253495">
    <property type="component" value="Unassembled WGS sequence"/>
</dbReference>
<feature type="transmembrane region" description="Helical" evidence="5">
    <location>
        <begin position="47"/>
        <end position="69"/>
    </location>
</feature>
<feature type="transmembrane region" description="Helical" evidence="5">
    <location>
        <begin position="225"/>
        <end position="247"/>
    </location>
</feature>
<feature type="domain" description="Major facilitator superfamily (MFS) profile" evidence="6">
    <location>
        <begin position="13"/>
        <end position="411"/>
    </location>
</feature>
<comment type="caution">
    <text evidence="7">The sequence shown here is derived from an EMBL/GenBank/DDBJ whole genome shotgun (WGS) entry which is preliminary data.</text>
</comment>
<keyword evidence="8" id="KW-1185">Reference proteome</keyword>